<keyword evidence="3" id="KW-1185">Reference proteome</keyword>
<proteinExistence type="predicted"/>
<dbReference type="SUPFAM" id="SSF46785">
    <property type="entry name" value="Winged helix' DNA-binding domain"/>
    <property type="match status" value="1"/>
</dbReference>
<protein>
    <submittedName>
        <fullName evidence="2">DNA-binding MarR family transcriptional regulator</fullName>
    </submittedName>
</protein>
<dbReference type="GO" id="GO:0003700">
    <property type="term" value="F:DNA-binding transcription factor activity"/>
    <property type="evidence" value="ECO:0007669"/>
    <property type="project" value="InterPro"/>
</dbReference>
<dbReference type="SMART" id="SM00347">
    <property type="entry name" value="HTH_MARR"/>
    <property type="match status" value="1"/>
</dbReference>
<dbReference type="InterPro" id="IPR036390">
    <property type="entry name" value="WH_DNA-bd_sf"/>
</dbReference>
<evidence type="ECO:0000313" key="2">
    <source>
        <dbReference type="EMBL" id="RED52522.1"/>
    </source>
</evidence>
<evidence type="ECO:0000259" key="1">
    <source>
        <dbReference type="SMART" id="SM00347"/>
    </source>
</evidence>
<dbReference type="AlphaFoldDB" id="A0A3D9HSN7"/>
<dbReference type="GO" id="GO:0003677">
    <property type="term" value="F:DNA binding"/>
    <property type="evidence" value="ECO:0007669"/>
    <property type="project" value="UniProtKB-KW"/>
</dbReference>
<accession>A0A3D9HSN7</accession>
<dbReference type="Pfam" id="PF12802">
    <property type="entry name" value="MarR_2"/>
    <property type="match status" value="1"/>
</dbReference>
<keyword evidence="2" id="KW-0238">DNA-binding</keyword>
<sequence>MTEFSRRHPPEGDAMFDLISNLMATFFKLRAAGKQVSEEAGWGSGTWSLMRTIQIEGPQTVPQLAKRRPVARQRMQKIADDLVAQGLAQFINNPRHKRSQLLDLTAKGHNHVRRTTEQIRDMADVLATGMDLRSLDVTNDNIRELQKRLSRIIE</sequence>
<comment type="caution">
    <text evidence="2">The sequence shown here is derived from an EMBL/GenBank/DDBJ whole genome shotgun (WGS) entry which is preliminary data.</text>
</comment>
<evidence type="ECO:0000313" key="3">
    <source>
        <dbReference type="Proteomes" id="UP000256845"/>
    </source>
</evidence>
<dbReference type="InterPro" id="IPR036388">
    <property type="entry name" value="WH-like_DNA-bd_sf"/>
</dbReference>
<dbReference type="EMBL" id="QRDW01000002">
    <property type="protein sequence ID" value="RED52522.1"/>
    <property type="molecule type" value="Genomic_DNA"/>
</dbReference>
<organism evidence="2 3">
    <name type="scientific">Aestuariispira insulae</name>
    <dbReference type="NCBI Taxonomy" id="1461337"/>
    <lineage>
        <taxon>Bacteria</taxon>
        <taxon>Pseudomonadati</taxon>
        <taxon>Pseudomonadota</taxon>
        <taxon>Alphaproteobacteria</taxon>
        <taxon>Rhodospirillales</taxon>
        <taxon>Kiloniellaceae</taxon>
        <taxon>Aestuariispira</taxon>
    </lineage>
</organism>
<reference evidence="2 3" key="1">
    <citation type="submission" date="2018-07" db="EMBL/GenBank/DDBJ databases">
        <title>Genomic Encyclopedia of Type Strains, Phase III (KMG-III): the genomes of soil and plant-associated and newly described type strains.</title>
        <authorList>
            <person name="Whitman W."/>
        </authorList>
    </citation>
    <scope>NUCLEOTIDE SEQUENCE [LARGE SCALE GENOMIC DNA]</scope>
    <source>
        <strain evidence="2 3">CECT 8488</strain>
    </source>
</reference>
<dbReference type="Proteomes" id="UP000256845">
    <property type="component" value="Unassembled WGS sequence"/>
</dbReference>
<dbReference type="InterPro" id="IPR000835">
    <property type="entry name" value="HTH_MarR-typ"/>
</dbReference>
<dbReference type="RefSeq" id="WP_181905258.1">
    <property type="nucleotide sequence ID" value="NZ_QRDW01000002.1"/>
</dbReference>
<feature type="domain" description="HTH marR-type" evidence="1">
    <location>
        <begin position="35"/>
        <end position="135"/>
    </location>
</feature>
<dbReference type="Gene3D" id="1.10.10.10">
    <property type="entry name" value="Winged helix-like DNA-binding domain superfamily/Winged helix DNA-binding domain"/>
    <property type="match status" value="1"/>
</dbReference>
<name>A0A3D9HSN7_9PROT</name>
<gene>
    <name evidence="2" type="ORF">DFP90_102543</name>
</gene>